<sequence length="83" mass="8740">MTNPLFDTQTDLEALIAADREREAMAVAARIIDRAADTAPVAVDPDIAEAMGAFEDDALSPEDALDACFNPYGDNDGEDGSHG</sequence>
<reference evidence="1 2" key="1">
    <citation type="submission" date="2020-08" db="EMBL/GenBank/DDBJ databases">
        <title>Genomic Encyclopedia of Type Strains, Phase IV (KMG-IV): sequencing the most valuable type-strain genomes for metagenomic binning, comparative biology and taxonomic classification.</title>
        <authorList>
            <person name="Goeker M."/>
        </authorList>
    </citation>
    <scope>NUCLEOTIDE SEQUENCE [LARGE SCALE GENOMIC DNA]</scope>
    <source>
        <strain evidence="1 2">DSM 11590</strain>
    </source>
</reference>
<dbReference type="Proteomes" id="UP000544872">
    <property type="component" value="Unassembled WGS sequence"/>
</dbReference>
<dbReference type="RefSeq" id="WP_184266633.1">
    <property type="nucleotide sequence ID" value="NZ_JACIIX010000030.1"/>
</dbReference>
<comment type="caution">
    <text evidence="1">The sequence shown here is derived from an EMBL/GenBank/DDBJ whole genome shotgun (WGS) entry which is preliminary data.</text>
</comment>
<gene>
    <name evidence="1" type="ORF">FHS48_003949</name>
</gene>
<dbReference type="EMBL" id="JACIIX010000030">
    <property type="protein sequence ID" value="MBB6212493.1"/>
    <property type="molecule type" value="Genomic_DNA"/>
</dbReference>
<dbReference type="AlphaFoldDB" id="A0A7X0DNT6"/>
<evidence type="ECO:0000313" key="1">
    <source>
        <dbReference type="EMBL" id="MBB6212493.1"/>
    </source>
</evidence>
<accession>A0A7X0DNT6</accession>
<proteinExistence type="predicted"/>
<organism evidence="1 2">
    <name type="scientific">Novispirillum itersonii</name>
    <name type="common">Aquaspirillum itersonii</name>
    <dbReference type="NCBI Taxonomy" id="189"/>
    <lineage>
        <taxon>Bacteria</taxon>
        <taxon>Pseudomonadati</taxon>
        <taxon>Pseudomonadota</taxon>
        <taxon>Alphaproteobacteria</taxon>
        <taxon>Rhodospirillales</taxon>
        <taxon>Novispirillaceae</taxon>
        <taxon>Novispirillum</taxon>
    </lineage>
</organism>
<evidence type="ECO:0000313" key="2">
    <source>
        <dbReference type="Proteomes" id="UP000544872"/>
    </source>
</evidence>
<keyword evidence="2" id="KW-1185">Reference proteome</keyword>
<protein>
    <submittedName>
        <fullName evidence="1">Uncharacterized protein</fullName>
    </submittedName>
</protein>
<name>A0A7X0DNT6_NOVIT</name>